<organism evidence="6 7">
    <name type="scientific">Actinoplanes cyaneus</name>
    <dbReference type="NCBI Taxonomy" id="52696"/>
    <lineage>
        <taxon>Bacteria</taxon>
        <taxon>Bacillati</taxon>
        <taxon>Actinomycetota</taxon>
        <taxon>Actinomycetes</taxon>
        <taxon>Micromonosporales</taxon>
        <taxon>Micromonosporaceae</taxon>
        <taxon>Actinoplanes</taxon>
    </lineage>
</organism>
<dbReference type="Proteomes" id="UP000619479">
    <property type="component" value="Unassembled WGS sequence"/>
</dbReference>
<proteinExistence type="predicted"/>
<evidence type="ECO:0000256" key="3">
    <source>
        <dbReference type="ARBA" id="ARBA00023163"/>
    </source>
</evidence>
<dbReference type="PROSITE" id="PS50977">
    <property type="entry name" value="HTH_TETR_2"/>
    <property type="match status" value="1"/>
</dbReference>
<name>A0A919LYF9_9ACTN</name>
<reference evidence="6" key="1">
    <citation type="submission" date="2021-01" db="EMBL/GenBank/DDBJ databases">
        <title>Whole genome shotgun sequence of Actinoplanes cyaneus NBRC 14990.</title>
        <authorList>
            <person name="Komaki H."/>
            <person name="Tamura T."/>
        </authorList>
    </citation>
    <scope>NUCLEOTIDE SEQUENCE</scope>
    <source>
        <strain evidence="6">NBRC 14990</strain>
    </source>
</reference>
<gene>
    <name evidence="6" type="ORF">Acy02nite_08410</name>
</gene>
<dbReference type="InterPro" id="IPR050109">
    <property type="entry name" value="HTH-type_TetR-like_transc_reg"/>
</dbReference>
<dbReference type="PANTHER" id="PTHR30055">
    <property type="entry name" value="HTH-TYPE TRANSCRIPTIONAL REGULATOR RUTR"/>
    <property type="match status" value="1"/>
</dbReference>
<keyword evidence="2 4" id="KW-0238">DNA-binding</keyword>
<dbReference type="SUPFAM" id="SSF46689">
    <property type="entry name" value="Homeodomain-like"/>
    <property type="match status" value="1"/>
</dbReference>
<dbReference type="GO" id="GO:0000976">
    <property type="term" value="F:transcription cis-regulatory region binding"/>
    <property type="evidence" value="ECO:0007669"/>
    <property type="project" value="TreeGrafter"/>
</dbReference>
<evidence type="ECO:0000259" key="5">
    <source>
        <dbReference type="PROSITE" id="PS50977"/>
    </source>
</evidence>
<keyword evidence="7" id="KW-1185">Reference proteome</keyword>
<dbReference type="Pfam" id="PF17754">
    <property type="entry name" value="TetR_C_14"/>
    <property type="match status" value="1"/>
</dbReference>
<keyword evidence="3" id="KW-0804">Transcription</keyword>
<dbReference type="GO" id="GO:0003700">
    <property type="term" value="F:DNA-binding transcription factor activity"/>
    <property type="evidence" value="ECO:0007669"/>
    <property type="project" value="TreeGrafter"/>
</dbReference>
<evidence type="ECO:0000256" key="4">
    <source>
        <dbReference type="PROSITE-ProRule" id="PRU00335"/>
    </source>
</evidence>
<sequence length="207" mass="22967">MGLREEKKQATRVAIADAALGLFLEHGFDRVTVADVARLVRVSVNTVFNYFPTKEDLFFDRQDEVTQRLPAAIRARARTESVVDAVRRAFLAELERGEATLGLHPGIERFWRVVEQSAALQARLRQLRDRAEEALAETLRQETGADPDDPMPRIVAALLTAADSALHAEIRQKILAGHQPDAVREETRRTAEVAFDALAGGLAAYGR</sequence>
<dbReference type="InterPro" id="IPR009057">
    <property type="entry name" value="Homeodomain-like_sf"/>
</dbReference>
<comment type="caution">
    <text evidence="6">The sequence shown here is derived from an EMBL/GenBank/DDBJ whole genome shotgun (WGS) entry which is preliminary data.</text>
</comment>
<dbReference type="Gene3D" id="1.10.357.10">
    <property type="entry name" value="Tetracycline Repressor, domain 2"/>
    <property type="match status" value="1"/>
</dbReference>
<keyword evidence="1" id="KW-0805">Transcription regulation</keyword>
<dbReference type="AlphaFoldDB" id="A0A919LYF9"/>
<dbReference type="RefSeq" id="WP_203738432.1">
    <property type="nucleotide sequence ID" value="NZ_BAAAUC010000005.1"/>
</dbReference>
<dbReference type="Pfam" id="PF00440">
    <property type="entry name" value="TetR_N"/>
    <property type="match status" value="1"/>
</dbReference>
<dbReference type="InterPro" id="IPR041347">
    <property type="entry name" value="MftR_C"/>
</dbReference>
<accession>A0A919LYF9</accession>
<protein>
    <submittedName>
        <fullName evidence="6">TetR family transcriptional regulator</fullName>
    </submittedName>
</protein>
<evidence type="ECO:0000256" key="2">
    <source>
        <dbReference type="ARBA" id="ARBA00023125"/>
    </source>
</evidence>
<evidence type="ECO:0000256" key="1">
    <source>
        <dbReference type="ARBA" id="ARBA00023015"/>
    </source>
</evidence>
<feature type="domain" description="HTH tetR-type" evidence="5">
    <location>
        <begin position="9"/>
        <end position="69"/>
    </location>
</feature>
<evidence type="ECO:0000313" key="6">
    <source>
        <dbReference type="EMBL" id="GID62960.1"/>
    </source>
</evidence>
<feature type="DNA-binding region" description="H-T-H motif" evidence="4">
    <location>
        <begin position="32"/>
        <end position="51"/>
    </location>
</feature>
<dbReference type="PANTHER" id="PTHR30055:SF234">
    <property type="entry name" value="HTH-TYPE TRANSCRIPTIONAL REGULATOR BETI"/>
    <property type="match status" value="1"/>
</dbReference>
<dbReference type="Gene3D" id="1.10.10.60">
    <property type="entry name" value="Homeodomain-like"/>
    <property type="match status" value="1"/>
</dbReference>
<dbReference type="InterPro" id="IPR001647">
    <property type="entry name" value="HTH_TetR"/>
</dbReference>
<dbReference type="EMBL" id="BOMH01000006">
    <property type="protein sequence ID" value="GID62960.1"/>
    <property type="molecule type" value="Genomic_DNA"/>
</dbReference>
<evidence type="ECO:0000313" key="7">
    <source>
        <dbReference type="Proteomes" id="UP000619479"/>
    </source>
</evidence>
<dbReference type="PRINTS" id="PR00455">
    <property type="entry name" value="HTHTETR"/>
</dbReference>